<feature type="domain" description="ABM" evidence="1">
    <location>
        <begin position="1"/>
        <end position="75"/>
    </location>
</feature>
<organism evidence="2 3">
    <name type="scientific">Cladophialophora carrionii</name>
    <dbReference type="NCBI Taxonomy" id="86049"/>
    <lineage>
        <taxon>Eukaryota</taxon>
        <taxon>Fungi</taxon>
        <taxon>Dikarya</taxon>
        <taxon>Ascomycota</taxon>
        <taxon>Pezizomycotina</taxon>
        <taxon>Eurotiomycetes</taxon>
        <taxon>Chaetothyriomycetidae</taxon>
        <taxon>Chaetothyriales</taxon>
        <taxon>Herpotrichiellaceae</taxon>
        <taxon>Cladophialophora</taxon>
    </lineage>
</organism>
<evidence type="ECO:0000259" key="1">
    <source>
        <dbReference type="Pfam" id="PF03992"/>
    </source>
</evidence>
<dbReference type="InterPro" id="IPR007138">
    <property type="entry name" value="ABM_dom"/>
</dbReference>
<dbReference type="VEuPathDB" id="FungiDB:G647_03778"/>
<reference evidence="3" key="1">
    <citation type="submission" date="2015-07" db="EMBL/GenBank/DDBJ databases">
        <authorList>
            <person name="Teixeira M.M."/>
            <person name="Souza R.C."/>
            <person name="Almeida L.G."/>
            <person name="Vicente V.A."/>
            <person name="de Hoog S."/>
            <person name="Bocca A.L."/>
            <person name="de Almeida S.R."/>
            <person name="Vasconcelos A.T."/>
            <person name="Felipe M.S."/>
        </authorList>
    </citation>
    <scope>NUCLEOTIDE SEQUENCE [LARGE SCALE GENOMIC DNA]</scope>
    <source>
        <strain evidence="3">KSF</strain>
    </source>
</reference>
<proteinExistence type="predicted"/>
<gene>
    <name evidence="2" type="ORF">CLCR_10827</name>
</gene>
<dbReference type="EMBL" id="LGRB01000008">
    <property type="protein sequence ID" value="OCT52375.1"/>
    <property type="molecule type" value="Genomic_DNA"/>
</dbReference>
<dbReference type="VEuPathDB" id="FungiDB:CLCR_10827"/>
<accession>A0A1C1CV67</accession>
<dbReference type="SUPFAM" id="SSF54909">
    <property type="entry name" value="Dimeric alpha+beta barrel"/>
    <property type="match status" value="1"/>
</dbReference>
<keyword evidence="3" id="KW-1185">Reference proteome</keyword>
<evidence type="ECO:0000313" key="2">
    <source>
        <dbReference type="EMBL" id="OCT52375.1"/>
    </source>
</evidence>
<dbReference type="PANTHER" id="PTHR37811">
    <property type="entry name" value="BLL5343 PROTEIN"/>
    <property type="match status" value="1"/>
</dbReference>
<dbReference type="Gene3D" id="3.30.70.100">
    <property type="match status" value="1"/>
</dbReference>
<dbReference type="OrthoDB" id="63721at2759"/>
<dbReference type="AlphaFoldDB" id="A0A1C1CV67"/>
<sequence length="211" mass="23679">MYYVVFQGTEKEGKAAVSEQYYNTLVPLLKISPGFIKETGFAAVHKERLTVLVACFEDEDAIKRWRNEPTHIRIQGKAAHGIYEDYHIRIGPLLNSVGQQTNQDEEETKPCILLYYRDSFEGTPADSITSLIDMGDTAKEISDELLDSSVYEGPQILWISAWKSEAAASRFEKLLPRTPGDDVKFILVQRDYSQASRNQAPSATAGGEPKE</sequence>
<dbReference type="InterPro" id="IPR052936">
    <property type="entry name" value="Jasmonate_Hydroxylase-like"/>
</dbReference>
<dbReference type="PANTHER" id="PTHR37811:SF2">
    <property type="entry name" value="ABM DOMAIN-CONTAINING PROTEIN"/>
    <property type="match status" value="1"/>
</dbReference>
<dbReference type="Proteomes" id="UP000094526">
    <property type="component" value="Unassembled WGS sequence"/>
</dbReference>
<dbReference type="STRING" id="86049.A0A1C1CV67"/>
<comment type="caution">
    <text evidence="2">The sequence shown here is derived from an EMBL/GenBank/DDBJ whole genome shotgun (WGS) entry which is preliminary data.</text>
</comment>
<evidence type="ECO:0000313" key="3">
    <source>
        <dbReference type="Proteomes" id="UP000094526"/>
    </source>
</evidence>
<protein>
    <recommendedName>
        <fullName evidence="1">ABM domain-containing protein</fullName>
    </recommendedName>
</protein>
<dbReference type="InterPro" id="IPR011008">
    <property type="entry name" value="Dimeric_a/b-barrel"/>
</dbReference>
<name>A0A1C1CV67_9EURO</name>
<dbReference type="Pfam" id="PF03992">
    <property type="entry name" value="ABM"/>
    <property type="match status" value="1"/>
</dbReference>